<gene>
    <name evidence="2" type="ORF">ACFO0C_47805</name>
</gene>
<keyword evidence="1" id="KW-1133">Transmembrane helix</keyword>
<feature type="transmembrane region" description="Helical" evidence="1">
    <location>
        <begin position="66"/>
        <end position="89"/>
    </location>
</feature>
<feature type="transmembrane region" description="Helical" evidence="1">
    <location>
        <begin position="188"/>
        <end position="213"/>
    </location>
</feature>
<comment type="caution">
    <text evidence="2">The sequence shown here is derived from an EMBL/GenBank/DDBJ whole genome shotgun (WGS) entry which is preliminary data.</text>
</comment>
<reference evidence="3" key="1">
    <citation type="journal article" date="2019" name="Int. J. Syst. Evol. Microbiol.">
        <title>The Global Catalogue of Microorganisms (GCM) 10K type strain sequencing project: providing services to taxonomists for standard genome sequencing and annotation.</title>
        <authorList>
            <consortium name="The Broad Institute Genomics Platform"/>
            <consortium name="The Broad Institute Genome Sequencing Center for Infectious Disease"/>
            <person name="Wu L."/>
            <person name="Ma J."/>
        </authorList>
    </citation>
    <scope>NUCLEOTIDE SEQUENCE [LARGE SCALE GENOMIC DNA]</scope>
    <source>
        <strain evidence="3">TBRC 5832</strain>
    </source>
</reference>
<dbReference type="EMBL" id="JBHSBL010000041">
    <property type="protein sequence ID" value="MFC4072686.1"/>
    <property type="molecule type" value="Genomic_DNA"/>
</dbReference>
<organism evidence="2 3">
    <name type="scientific">Actinoplanes subglobosus</name>
    <dbReference type="NCBI Taxonomy" id="1547892"/>
    <lineage>
        <taxon>Bacteria</taxon>
        <taxon>Bacillati</taxon>
        <taxon>Actinomycetota</taxon>
        <taxon>Actinomycetes</taxon>
        <taxon>Micromonosporales</taxon>
        <taxon>Micromonosporaceae</taxon>
        <taxon>Actinoplanes</taxon>
    </lineage>
</organism>
<feature type="transmembrane region" description="Helical" evidence="1">
    <location>
        <begin position="158"/>
        <end position="181"/>
    </location>
</feature>
<dbReference type="RefSeq" id="WP_378073558.1">
    <property type="nucleotide sequence ID" value="NZ_JBHSBL010000041.1"/>
</dbReference>
<feature type="transmembrane region" description="Helical" evidence="1">
    <location>
        <begin position="233"/>
        <end position="256"/>
    </location>
</feature>
<accession>A0ABV8JB02</accession>
<sequence>MTTMTDAMPTAVPATAAAPVPLSRLTLVELRKLADTRAGMWLLIVIGLATVATSAILLGWADDSEITFAALYGFGLVPSAVLLPVLGILSVTSEWSQRTALGTFTLVPARARVMVAKVAAGSLIAVAATAATAVLAAAANLLALALGADGSWSLDPSMIWQSLLLQVIFVLMGNAFGALLLNTPLAIVVFFALPTVWSILGGSIKALADAAAWLDLNVTSQALGEADMTSGEWGRLAVSAGVWVVLPLVLGTMRVLRREVS</sequence>
<keyword evidence="1" id="KW-0812">Transmembrane</keyword>
<keyword evidence="3" id="KW-1185">Reference proteome</keyword>
<protein>
    <submittedName>
        <fullName evidence="2">ABC transporter permease</fullName>
    </submittedName>
</protein>
<feature type="transmembrane region" description="Helical" evidence="1">
    <location>
        <begin position="118"/>
        <end position="146"/>
    </location>
</feature>
<keyword evidence="1" id="KW-0472">Membrane</keyword>
<proteinExistence type="predicted"/>
<evidence type="ECO:0000313" key="3">
    <source>
        <dbReference type="Proteomes" id="UP001595867"/>
    </source>
</evidence>
<evidence type="ECO:0000313" key="2">
    <source>
        <dbReference type="EMBL" id="MFC4072686.1"/>
    </source>
</evidence>
<dbReference type="Proteomes" id="UP001595867">
    <property type="component" value="Unassembled WGS sequence"/>
</dbReference>
<evidence type="ECO:0000256" key="1">
    <source>
        <dbReference type="SAM" id="Phobius"/>
    </source>
</evidence>
<name>A0ABV8JB02_9ACTN</name>
<feature type="transmembrane region" description="Helical" evidence="1">
    <location>
        <begin position="40"/>
        <end position="60"/>
    </location>
</feature>